<reference evidence="1 2" key="1">
    <citation type="journal article" date="2013" name="BMC Genomics">
        <title>Genome sequencing and comparative genomics of honey bee microsporidia, Nosema apis reveal novel insights into host-parasite interactions.</title>
        <authorList>
            <person name="Chen Yp."/>
            <person name="Pettis J.S."/>
            <person name="Zhao Y."/>
            <person name="Liu X."/>
            <person name="Tallon L.J."/>
            <person name="Sadzewicz L.D."/>
            <person name="Li R."/>
            <person name="Zheng H."/>
            <person name="Huang S."/>
            <person name="Zhang X."/>
            <person name="Hamilton M.C."/>
            <person name="Pernal S.F."/>
            <person name="Melathopoulos A.P."/>
            <person name="Yan X."/>
            <person name="Evans J.D."/>
        </authorList>
    </citation>
    <scope>NUCLEOTIDE SEQUENCE [LARGE SCALE GENOMIC DNA]</scope>
    <source>
        <strain evidence="1 2">BRL 01</strain>
    </source>
</reference>
<dbReference type="AlphaFoldDB" id="T0LC18"/>
<dbReference type="OrthoDB" id="2196332at2759"/>
<dbReference type="Proteomes" id="UP000053780">
    <property type="component" value="Unassembled WGS sequence"/>
</dbReference>
<dbReference type="HOGENOM" id="CLU_079401_0_0_1"/>
<dbReference type="EMBL" id="KE647071">
    <property type="protein sequence ID" value="EQB61878.1"/>
    <property type="molecule type" value="Genomic_DNA"/>
</dbReference>
<proteinExistence type="predicted"/>
<evidence type="ECO:0000313" key="2">
    <source>
        <dbReference type="Proteomes" id="UP000053780"/>
    </source>
</evidence>
<organism evidence="1 2">
    <name type="scientific">Vairimorpha apis BRL 01</name>
    <dbReference type="NCBI Taxonomy" id="1037528"/>
    <lineage>
        <taxon>Eukaryota</taxon>
        <taxon>Fungi</taxon>
        <taxon>Fungi incertae sedis</taxon>
        <taxon>Microsporidia</taxon>
        <taxon>Nosematidae</taxon>
        <taxon>Vairimorpha</taxon>
    </lineage>
</organism>
<accession>T0LC18</accession>
<dbReference type="VEuPathDB" id="MicrosporidiaDB:NAPIS_ORF00543"/>
<name>T0LC18_9MICR</name>
<evidence type="ECO:0000313" key="1">
    <source>
        <dbReference type="EMBL" id="EQB61878.1"/>
    </source>
</evidence>
<keyword evidence="2" id="KW-1185">Reference proteome</keyword>
<protein>
    <submittedName>
        <fullName evidence="1">Bos1-like vesicular transport protein</fullName>
    </submittedName>
</protein>
<gene>
    <name evidence="1" type="ORF">NAPIS_ORF00543</name>
</gene>
<sequence length="273" mass="32201">MVEDSSSISFLNYDWGGATYVNDLIYPLALDPLFSELYVEIPFSLKIYLKNVNFTYKFIENNSVNIKNIKTSELKIKLEVIEFENIESIDPYNCKYFLILNKDKYKKQVQSKINKINKKYLENKVNNIIQPDHKIDNKYESKREILFTLQINHKLNYFFIDDSPSFVREIQNIMKYLMKKTSNEIKTKTFTVDNNIQYLENLINKIPGIGKQVSSFISNKYKTLYNLLESDLENELENIIIEDNKSKKCRKLGKAQALKIIKVLRSDKPNEKL</sequence>